<dbReference type="Proteomes" id="UP000027361">
    <property type="component" value="Unassembled WGS sequence"/>
</dbReference>
<dbReference type="GO" id="GO:0051721">
    <property type="term" value="F:protein phosphatase 2A binding"/>
    <property type="evidence" value="ECO:0007669"/>
    <property type="project" value="TreeGrafter"/>
</dbReference>
<dbReference type="Pfam" id="PF04177">
    <property type="entry name" value="TAP42"/>
    <property type="match status" value="1"/>
</dbReference>
<dbReference type="GO" id="GO:0035303">
    <property type="term" value="P:regulation of dephosphorylation"/>
    <property type="evidence" value="ECO:0007669"/>
    <property type="project" value="TreeGrafter"/>
</dbReference>
<dbReference type="InterPro" id="IPR038511">
    <property type="entry name" value="TAP42/TAP46-like_sf"/>
</dbReference>
<feature type="region of interest" description="Disordered" evidence="1">
    <location>
        <begin position="439"/>
        <end position="504"/>
    </location>
</feature>
<dbReference type="HOGENOM" id="CLU_041824_2_0_1"/>
<dbReference type="PANTHER" id="PTHR10933:SF9">
    <property type="entry name" value="IMMUNOGLOBULIN-BINDING PROTEIN 1"/>
    <property type="match status" value="1"/>
</dbReference>
<dbReference type="GO" id="GO:0005829">
    <property type="term" value="C:cytosol"/>
    <property type="evidence" value="ECO:0007669"/>
    <property type="project" value="TreeGrafter"/>
</dbReference>
<dbReference type="RefSeq" id="XP_013246269.1">
    <property type="nucleotide sequence ID" value="XM_013390815.1"/>
</dbReference>
<evidence type="ECO:0000313" key="3">
    <source>
        <dbReference type="Proteomes" id="UP000027361"/>
    </source>
</evidence>
<reference evidence="2 3" key="1">
    <citation type="submission" date="2014-05" db="EMBL/GenBank/DDBJ databases">
        <title>Draft genome sequence of a rare smut relative, Tilletiaria anomala UBC 951.</title>
        <authorList>
            <consortium name="DOE Joint Genome Institute"/>
            <person name="Toome M."/>
            <person name="Kuo A."/>
            <person name="Henrissat B."/>
            <person name="Lipzen A."/>
            <person name="Tritt A."/>
            <person name="Yoshinaga Y."/>
            <person name="Zane M."/>
            <person name="Barry K."/>
            <person name="Grigoriev I.V."/>
            <person name="Spatafora J.W."/>
            <person name="Aimea M.C."/>
        </authorList>
    </citation>
    <scope>NUCLEOTIDE SEQUENCE [LARGE SCALE GENOMIC DNA]</scope>
    <source>
        <strain evidence="2 3">UBC 951</strain>
    </source>
</reference>
<evidence type="ECO:0000313" key="2">
    <source>
        <dbReference type="EMBL" id="KDN53430.1"/>
    </source>
</evidence>
<name>A0A066WRZ1_TILAU</name>
<dbReference type="STRING" id="1037660.A0A066WRZ1"/>
<dbReference type="OrthoDB" id="10261753at2759"/>
<feature type="compositionally biased region" description="Basic and acidic residues" evidence="1">
    <location>
        <begin position="450"/>
        <end position="459"/>
    </location>
</feature>
<dbReference type="PANTHER" id="PTHR10933">
    <property type="entry name" value="IMMUNOGLOBULIN-BINDING PROTEIN 1"/>
    <property type="match status" value="1"/>
</dbReference>
<feature type="compositionally biased region" description="Acidic residues" evidence="1">
    <location>
        <begin position="238"/>
        <end position="267"/>
    </location>
</feature>
<keyword evidence="3" id="KW-1185">Reference proteome</keyword>
<evidence type="ECO:0008006" key="4">
    <source>
        <dbReference type="Google" id="ProtNLM"/>
    </source>
</evidence>
<gene>
    <name evidence="2" type="ORF">K437DRAFT_253128</name>
</gene>
<proteinExistence type="predicted"/>
<evidence type="ECO:0000256" key="1">
    <source>
        <dbReference type="SAM" id="MobiDB-lite"/>
    </source>
</evidence>
<comment type="caution">
    <text evidence="2">The sequence shown here is derived from an EMBL/GenBank/DDBJ whole genome shotgun (WGS) entry which is preliminary data.</text>
</comment>
<dbReference type="InterPro" id="IPR007304">
    <property type="entry name" value="TAP46-like"/>
</dbReference>
<accession>A0A066WRZ1</accession>
<organism evidence="2 3">
    <name type="scientific">Tilletiaria anomala (strain ATCC 24038 / CBS 436.72 / UBC 951)</name>
    <dbReference type="NCBI Taxonomy" id="1037660"/>
    <lineage>
        <taxon>Eukaryota</taxon>
        <taxon>Fungi</taxon>
        <taxon>Dikarya</taxon>
        <taxon>Basidiomycota</taxon>
        <taxon>Ustilaginomycotina</taxon>
        <taxon>Exobasidiomycetes</taxon>
        <taxon>Georgefischeriales</taxon>
        <taxon>Tilletiariaceae</taxon>
        <taxon>Tilletiaria</taxon>
    </lineage>
</organism>
<dbReference type="AlphaFoldDB" id="A0A066WRZ1"/>
<dbReference type="GO" id="GO:0009966">
    <property type="term" value="P:regulation of signal transduction"/>
    <property type="evidence" value="ECO:0007669"/>
    <property type="project" value="InterPro"/>
</dbReference>
<dbReference type="Gene3D" id="1.25.40.540">
    <property type="entry name" value="TAP42-like family"/>
    <property type="match status" value="1"/>
</dbReference>
<dbReference type="EMBL" id="JMSN01000002">
    <property type="protein sequence ID" value="KDN53430.1"/>
    <property type="molecule type" value="Genomic_DNA"/>
</dbReference>
<protein>
    <recommendedName>
        <fullName evidence="4">TAP42-like protein</fullName>
    </recommendedName>
</protein>
<feature type="region of interest" description="Disordered" evidence="1">
    <location>
        <begin position="228"/>
        <end position="282"/>
    </location>
</feature>
<dbReference type="InParanoid" id="A0A066WRZ1"/>
<feature type="compositionally biased region" description="Basic and acidic residues" evidence="1">
    <location>
        <begin position="477"/>
        <end position="493"/>
    </location>
</feature>
<sequence length="504" mass="53698">MEGTADLTFNQLLQRCFALAAGDTGAGSFVAASAAGMRSSTAQDPALPLVSLLELAARRAAQLALVNPAEETLREVSTGALRSLLIHSLRGEAEANVRTAFDARAERRRRLANSKAHYNVFLHSLQALKIIPPITDSLLKAHAQLYASDDGEDGGEASSASRTALPPNAALAASARRRELKIALFKTERSLKSSLELFRSAFSTSNRLWSGSAALSSPEDVFYDAMFPRRPRRKGGEGGEETNSDGDQEEADSDDDDEDKDDEEEDRSADGQVVAGASSDSNTGVPRTVRAYILLLLNLHAVKASQQLESAQQELQLLASMPEAAAVSENGSGLSGADLRQRARHAGNPDWRLDRGPGGSGALSGPLLDDKGKPLRPFVITDGTDNTGSGAAEAAVPAEMSARERAHAEVFRPSHRLPTMSIDDYLAEERRRGNIIEGGGAAAAAQPTPREARALRAEGHGPGGATTSTTQAEEADEERRREQIEWDEFKEANPKGAGNTMNRG</sequence>
<feature type="region of interest" description="Disordered" evidence="1">
    <location>
        <begin position="341"/>
        <end position="370"/>
    </location>
</feature>
<dbReference type="GeneID" id="25263485"/>